<sequence>MEALVISLTSLTVFAVGASIGSFLNVVVYRLPANLSILWPPSRCPQCLHKLGKRENIPVLGWFLLKGRCRHCRSRIPSRYPVVEGITGVLYVLVFWMYGFGVETLGYWAFLSWLLALSLIDLDTMTLPNSLTQSGLVAGLVFQGTAGFLQASQLPDGFKQLMVGIIAAVLGIWLFDIITVVGSMIFGQAAMGGGDAKLAAMMGAWLGWKYLLLGGFIACAVGAFAGGGAIALGWLDRRQPMPFGPFLALGAALSVFWGEAILSTYLRLFFPFS</sequence>
<feature type="domain" description="Prepilin peptidase A24 N-terminal" evidence="12">
    <location>
        <begin position="16"/>
        <end position="97"/>
    </location>
</feature>
<evidence type="ECO:0000256" key="2">
    <source>
        <dbReference type="ARBA" id="ARBA00005801"/>
    </source>
</evidence>
<reference evidence="13" key="2">
    <citation type="journal article" date="2022" name="Microbiol. Resour. Announc.">
        <title>Metagenome Sequencing to Explore Phylogenomics of Terrestrial Cyanobacteria.</title>
        <authorList>
            <person name="Ward R.D."/>
            <person name="Stajich J.E."/>
            <person name="Johansen J.R."/>
            <person name="Huntemann M."/>
            <person name="Clum A."/>
            <person name="Foster B."/>
            <person name="Foster B."/>
            <person name="Roux S."/>
            <person name="Palaniappan K."/>
            <person name="Varghese N."/>
            <person name="Mukherjee S."/>
            <person name="Reddy T.B.K."/>
            <person name="Daum C."/>
            <person name="Copeland A."/>
            <person name="Chen I.A."/>
            <person name="Ivanova N.N."/>
            <person name="Kyrpides N.C."/>
            <person name="Shapiro N."/>
            <person name="Eloe-Fadrosh E.A."/>
            <person name="Pietrasiak N."/>
        </authorList>
    </citation>
    <scope>NUCLEOTIDE SEQUENCE</scope>
    <source>
        <strain evidence="13">CPER-KK1</strain>
    </source>
</reference>
<dbReference type="EMBL" id="JAHHIF010000017">
    <property type="protein sequence ID" value="MBW4545752.1"/>
    <property type="molecule type" value="Genomic_DNA"/>
</dbReference>
<evidence type="ECO:0000256" key="9">
    <source>
        <dbReference type="RuleBase" id="RU003794"/>
    </source>
</evidence>
<keyword evidence="3" id="KW-1003">Cell membrane</keyword>
<dbReference type="GO" id="GO:0006465">
    <property type="term" value="P:signal peptide processing"/>
    <property type="evidence" value="ECO:0007669"/>
    <property type="project" value="TreeGrafter"/>
</dbReference>
<dbReference type="InterPro" id="IPR014032">
    <property type="entry name" value="Peptidase_A24A_bac"/>
</dbReference>
<keyword evidence="9" id="KW-0511">Multifunctional enzyme</keyword>
<dbReference type="GO" id="GO:0004190">
    <property type="term" value="F:aspartic-type endopeptidase activity"/>
    <property type="evidence" value="ECO:0007669"/>
    <property type="project" value="UniProtKB-EC"/>
</dbReference>
<comment type="similarity">
    <text evidence="2 8">Belongs to the peptidase A24 family.</text>
</comment>
<dbReference type="Pfam" id="PF06750">
    <property type="entry name" value="A24_N_bact"/>
    <property type="match status" value="1"/>
</dbReference>
<proteinExistence type="inferred from homology"/>
<evidence type="ECO:0000256" key="8">
    <source>
        <dbReference type="RuleBase" id="RU003793"/>
    </source>
</evidence>
<comment type="catalytic activity">
    <reaction evidence="9">
        <text>Typically cleaves a -Gly-|-Phe- bond to release an N-terminal, basic peptide of 5-8 residues from type IV prepilin, and then N-methylates the new N-terminal amino group, the methyl donor being S-adenosyl-L-methionine.</text>
        <dbReference type="EC" id="3.4.23.43"/>
    </reaction>
</comment>
<keyword evidence="9" id="KW-0489">Methyltransferase</keyword>
<evidence type="ECO:0000256" key="3">
    <source>
        <dbReference type="ARBA" id="ARBA00022475"/>
    </source>
</evidence>
<accession>A0A951PLI0</accession>
<evidence type="ECO:0000256" key="5">
    <source>
        <dbReference type="ARBA" id="ARBA00022692"/>
    </source>
</evidence>
<evidence type="ECO:0000256" key="7">
    <source>
        <dbReference type="ARBA" id="ARBA00023136"/>
    </source>
</evidence>
<organism evidence="13 14">
    <name type="scientific">Symplocastrum torsivum CPER-KK1</name>
    <dbReference type="NCBI Taxonomy" id="450513"/>
    <lineage>
        <taxon>Bacteria</taxon>
        <taxon>Bacillati</taxon>
        <taxon>Cyanobacteriota</taxon>
        <taxon>Cyanophyceae</taxon>
        <taxon>Oscillatoriophycideae</taxon>
        <taxon>Oscillatoriales</taxon>
        <taxon>Microcoleaceae</taxon>
        <taxon>Symplocastrum</taxon>
    </lineage>
</organism>
<evidence type="ECO:0000256" key="4">
    <source>
        <dbReference type="ARBA" id="ARBA00022519"/>
    </source>
</evidence>
<dbReference type="InterPro" id="IPR010627">
    <property type="entry name" value="Prepilin_pept_A24_N"/>
</dbReference>
<feature type="transmembrane region" description="Helical" evidence="10">
    <location>
        <begin position="210"/>
        <end position="234"/>
    </location>
</feature>
<gene>
    <name evidence="13" type="ORF">KME25_15070</name>
</gene>
<feature type="transmembrane region" description="Helical" evidence="10">
    <location>
        <begin position="80"/>
        <end position="99"/>
    </location>
</feature>
<dbReference type="PANTHER" id="PTHR30487">
    <property type="entry name" value="TYPE 4 PREPILIN-LIKE PROTEINS LEADER PEPTIDE-PROCESSING ENZYME"/>
    <property type="match status" value="1"/>
</dbReference>
<dbReference type="EC" id="2.1.1.-" evidence="9"/>
<comment type="caution">
    <text evidence="13">The sequence shown here is derived from an EMBL/GenBank/DDBJ whole genome shotgun (WGS) entry which is preliminary data.</text>
</comment>
<keyword evidence="5 9" id="KW-0812">Transmembrane</keyword>
<evidence type="ECO:0000259" key="11">
    <source>
        <dbReference type="Pfam" id="PF01478"/>
    </source>
</evidence>
<protein>
    <recommendedName>
        <fullName evidence="9">Prepilin leader peptidase/N-methyltransferase</fullName>
        <ecNumber evidence="9">2.1.1.-</ecNumber>
        <ecNumber evidence="9">3.4.23.43</ecNumber>
    </recommendedName>
</protein>
<dbReference type="GO" id="GO:0032259">
    <property type="term" value="P:methylation"/>
    <property type="evidence" value="ECO:0007669"/>
    <property type="project" value="UniProtKB-KW"/>
</dbReference>
<dbReference type="PRINTS" id="PR00864">
    <property type="entry name" value="PREPILNPTASE"/>
</dbReference>
<dbReference type="PANTHER" id="PTHR30487:SF0">
    <property type="entry name" value="PREPILIN LEADER PEPTIDASE_N-METHYLTRANSFERASE-RELATED"/>
    <property type="match status" value="1"/>
</dbReference>
<comment type="function">
    <text evidence="9">Plays an essential role in type IV pili and type II pseudopili formation by proteolytically removing the leader sequence from substrate proteins and subsequently monomethylating the alpha-amino group of the newly exposed N-terminal phenylalanine.</text>
</comment>
<keyword evidence="6 10" id="KW-1133">Transmembrane helix</keyword>
<dbReference type="InterPro" id="IPR050882">
    <property type="entry name" value="Prepilin_peptidase/N-MTase"/>
</dbReference>
<dbReference type="AlphaFoldDB" id="A0A951PLI0"/>
<keyword evidence="9" id="KW-0645">Protease</keyword>
<evidence type="ECO:0000256" key="10">
    <source>
        <dbReference type="SAM" id="Phobius"/>
    </source>
</evidence>
<dbReference type="GO" id="GO:0005886">
    <property type="term" value="C:plasma membrane"/>
    <property type="evidence" value="ECO:0007669"/>
    <property type="project" value="UniProtKB-SubCell"/>
</dbReference>
<keyword evidence="9" id="KW-0378">Hydrolase</keyword>
<reference evidence="13" key="1">
    <citation type="submission" date="2021-05" db="EMBL/GenBank/DDBJ databases">
        <authorList>
            <person name="Pietrasiak N."/>
            <person name="Ward R."/>
            <person name="Stajich J.E."/>
            <person name="Kurbessoian T."/>
        </authorList>
    </citation>
    <scope>NUCLEOTIDE SEQUENCE</scope>
    <source>
        <strain evidence="13">CPER-KK1</strain>
    </source>
</reference>
<comment type="subcellular location">
    <subcellularLocation>
        <location evidence="1">Cell inner membrane</location>
        <topology evidence="1">Multi-pass membrane protein</topology>
    </subcellularLocation>
    <subcellularLocation>
        <location evidence="9">Cell membrane</location>
        <topology evidence="9">Multi-pass membrane protein</topology>
    </subcellularLocation>
</comment>
<dbReference type="EC" id="3.4.23.43" evidence="9"/>
<feature type="transmembrane region" description="Helical" evidence="10">
    <location>
        <begin position="246"/>
        <end position="270"/>
    </location>
</feature>
<evidence type="ECO:0000259" key="12">
    <source>
        <dbReference type="Pfam" id="PF06750"/>
    </source>
</evidence>
<dbReference type="InterPro" id="IPR000045">
    <property type="entry name" value="Prepilin_IV_endopep_pep"/>
</dbReference>
<feature type="transmembrane region" description="Helical" evidence="10">
    <location>
        <begin position="6"/>
        <end position="28"/>
    </location>
</feature>
<evidence type="ECO:0000256" key="1">
    <source>
        <dbReference type="ARBA" id="ARBA00004429"/>
    </source>
</evidence>
<feature type="domain" description="Prepilin type IV endopeptidase peptidase" evidence="11">
    <location>
        <begin position="108"/>
        <end position="225"/>
    </location>
</feature>
<evidence type="ECO:0000313" key="14">
    <source>
        <dbReference type="Proteomes" id="UP000753908"/>
    </source>
</evidence>
<dbReference type="GO" id="GO:0008168">
    <property type="term" value="F:methyltransferase activity"/>
    <property type="evidence" value="ECO:0007669"/>
    <property type="project" value="UniProtKB-KW"/>
</dbReference>
<name>A0A951PLI0_9CYAN</name>
<evidence type="ECO:0000256" key="6">
    <source>
        <dbReference type="ARBA" id="ARBA00022989"/>
    </source>
</evidence>
<keyword evidence="7 10" id="KW-0472">Membrane</keyword>
<feature type="transmembrane region" description="Helical" evidence="10">
    <location>
        <begin position="163"/>
        <end position="189"/>
    </location>
</feature>
<dbReference type="Gene3D" id="1.20.120.1220">
    <property type="match status" value="1"/>
</dbReference>
<keyword evidence="9" id="KW-0808">Transferase</keyword>
<evidence type="ECO:0000313" key="13">
    <source>
        <dbReference type="EMBL" id="MBW4545752.1"/>
    </source>
</evidence>
<dbReference type="Pfam" id="PF01478">
    <property type="entry name" value="Peptidase_A24"/>
    <property type="match status" value="1"/>
</dbReference>
<keyword evidence="4" id="KW-0997">Cell inner membrane</keyword>
<dbReference type="Proteomes" id="UP000753908">
    <property type="component" value="Unassembled WGS sequence"/>
</dbReference>